<evidence type="ECO:0000256" key="6">
    <source>
        <dbReference type="RuleBase" id="RU004057"/>
    </source>
</evidence>
<dbReference type="Gene3D" id="2.60.120.200">
    <property type="match status" value="1"/>
</dbReference>
<proteinExistence type="inferred from homology"/>
<comment type="similarity">
    <text evidence="6">Belongs to the exbB/tolQ family.</text>
</comment>
<evidence type="ECO:0000259" key="10">
    <source>
        <dbReference type="Pfam" id="PF01618"/>
    </source>
</evidence>
<evidence type="ECO:0000313" key="12">
    <source>
        <dbReference type="EMBL" id="AZG14821.1"/>
    </source>
</evidence>
<dbReference type="InterPro" id="IPR018765">
    <property type="entry name" value="DUF2341"/>
</dbReference>
<dbReference type="InterPro" id="IPR002898">
    <property type="entry name" value="MotA_ExbB_proton_chnl"/>
</dbReference>
<feature type="transmembrane region" description="Helical" evidence="8">
    <location>
        <begin position="483"/>
        <end position="516"/>
    </location>
</feature>
<evidence type="ECO:0000256" key="7">
    <source>
        <dbReference type="SAM" id="MobiDB-lite"/>
    </source>
</evidence>
<feature type="domain" description="MotA/TolQ/ExbB proton channel" evidence="10">
    <location>
        <begin position="451"/>
        <end position="563"/>
    </location>
</feature>
<evidence type="ECO:0000256" key="1">
    <source>
        <dbReference type="ARBA" id="ARBA00004651"/>
    </source>
</evidence>
<dbReference type="KEGG" id="cpau:EHF44_16105"/>
<dbReference type="GO" id="GO:0005886">
    <property type="term" value="C:plasma membrane"/>
    <property type="evidence" value="ECO:0007669"/>
    <property type="project" value="UniProtKB-SubCell"/>
</dbReference>
<accession>A0A3G8H2T2</accession>
<evidence type="ECO:0000256" key="8">
    <source>
        <dbReference type="SAM" id="Phobius"/>
    </source>
</evidence>
<evidence type="ECO:0000256" key="3">
    <source>
        <dbReference type="ARBA" id="ARBA00022692"/>
    </source>
</evidence>
<feature type="domain" description="DUF2341" evidence="11">
    <location>
        <begin position="71"/>
        <end position="152"/>
    </location>
</feature>
<name>A0A3G8H2T2_9BURK</name>
<keyword evidence="4 8" id="KW-1133">Transmembrane helix</keyword>
<keyword evidence="5 8" id="KW-0472">Membrane</keyword>
<reference evidence="13" key="1">
    <citation type="submission" date="2018-11" db="EMBL/GenBank/DDBJ databases">
        <title>FDA dAtabase for Regulatory Grade micrObial Sequences (FDA-ARGOS): Supporting development and validation of Infectious Disease Dx tests.</title>
        <authorList>
            <person name="Goldberg B."/>
            <person name="Campos J."/>
            <person name="Tallon L."/>
            <person name="Sadzewicz L."/>
            <person name="Zhao X."/>
            <person name="Vavikolanu K."/>
            <person name="Mehta A."/>
            <person name="Aluvathingal J."/>
            <person name="Nadendla S."/>
            <person name="Geyer C."/>
            <person name="Nandy P."/>
            <person name="Yan Y."/>
            <person name="Sichtig H."/>
        </authorList>
    </citation>
    <scope>NUCLEOTIDE SEQUENCE [LARGE SCALE GENOMIC DNA]</scope>
    <source>
        <strain evidence="13">FDAARGOS_614</strain>
    </source>
</reference>
<feature type="region of interest" description="Disordered" evidence="7">
    <location>
        <begin position="615"/>
        <end position="635"/>
    </location>
</feature>
<dbReference type="PANTHER" id="PTHR30625">
    <property type="entry name" value="PROTEIN TOLQ"/>
    <property type="match status" value="1"/>
</dbReference>
<feature type="transmembrane region" description="Helical" evidence="8">
    <location>
        <begin position="522"/>
        <end position="546"/>
    </location>
</feature>
<dbReference type="InterPro" id="IPR013320">
    <property type="entry name" value="ConA-like_dom_sf"/>
</dbReference>
<dbReference type="RefSeq" id="WP_124684575.1">
    <property type="nucleotide sequence ID" value="NZ_CP033969.1"/>
</dbReference>
<feature type="chain" id="PRO_5018006660" evidence="9">
    <location>
        <begin position="22"/>
        <end position="635"/>
    </location>
</feature>
<dbReference type="SUPFAM" id="SSF49899">
    <property type="entry name" value="Concanavalin A-like lectins/glucanases"/>
    <property type="match status" value="1"/>
</dbReference>
<feature type="signal peptide" evidence="9">
    <location>
        <begin position="1"/>
        <end position="21"/>
    </location>
</feature>
<dbReference type="GO" id="GO:0017038">
    <property type="term" value="P:protein import"/>
    <property type="evidence" value="ECO:0007669"/>
    <property type="project" value="TreeGrafter"/>
</dbReference>
<keyword evidence="6" id="KW-0813">Transport</keyword>
<organism evidence="12 13">
    <name type="scientific">Cupriavidus pauculus</name>
    <dbReference type="NCBI Taxonomy" id="82633"/>
    <lineage>
        <taxon>Bacteria</taxon>
        <taxon>Pseudomonadati</taxon>
        <taxon>Pseudomonadota</taxon>
        <taxon>Betaproteobacteria</taxon>
        <taxon>Burkholderiales</taxon>
        <taxon>Burkholderiaceae</taxon>
        <taxon>Cupriavidus</taxon>
    </lineage>
</organism>
<evidence type="ECO:0000256" key="5">
    <source>
        <dbReference type="ARBA" id="ARBA00023136"/>
    </source>
</evidence>
<evidence type="ECO:0000256" key="4">
    <source>
        <dbReference type="ARBA" id="ARBA00022989"/>
    </source>
</evidence>
<dbReference type="Pfam" id="PF10102">
    <property type="entry name" value="DUF2341"/>
    <property type="match status" value="1"/>
</dbReference>
<dbReference type="PANTHER" id="PTHR30625:SF3">
    <property type="entry name" value="TOL-PAL SYSTEM PROTEIN TOLQ"/>
    <property type="match status" value="1"/>
</dbReference>
<dbReference type="InterPro" id="IPR050790">
    <property type="entry name" value="ExbB/TolQ_transport"/>
</dbReference>
<keyword evidence="6" id="KW-0653">Protein transport</keyword>
<feature type="transmembrane region" description="Helical" evidence="8">
    <location>
        <begin position="365"/>
        <end position="384"/>
    </location>
</feature>
<keyword evidence="2" id="KW-1003">Cell membrane</keyword>
<evidence type="ECO:0000256" key="9">
    <source>
        <dbReference type="SAM" id="SignalP"/>
    </source>
</evidence>
<dbReference type="Pfam" id="PF13385">
    <property type="entry name" value="Laminin_G_3"/>
    <property type="match status" value="1"/>
</dbReference>
<dbReference type="EMBL" id="CP033969">
    <property type="protein sequence ID" value="AZG14821.1"/>
    <property type="molecule type" value="Genomic_DNA"/>
</dbReference>
<comment type="subcellular location">
    <subcellularLocation>
        <location evidence="1">Cell membrane</location>
        <topology evidence="1">Multi-pass membrane protein</topology>
    </subcellularLocation>
    <subcellularLocation>
        <location evidence="6">Membrane</location>
        <topology evidence="6">Multi-pass membrane protein</topology>
    </subcellularLocation>
</comment>
<dbReference type="Proteomes" id="UP000270411">
    <property type="component" value="Chromosome 1"/>
</dbReference>
<dbReference type="AlphaFoldDB" id="A0A3G8H2T2"/>
<evidence type="ECO:0000313" key="13">
    <source>
        <dbReference type="Proteomes" id="UP000270411"/>
    </source>
</evidence>
<dbReference type="OrthoDB" id="175881at2"/>
<sequence length="635" mass="66378">MRKLLLSLALAAGLLPQAAQAWWQQEWSYRKPVSVDTTPNGANIAEPLGRVPVLVRLHAGNFQFDGVHEKGADLRFVAADDKTPLAAQVEQFDPLLGMALVWVDVPAVAGGARQDLWMYYGNQKATPGGGAASPFDADYTAVYHFDGASGTAPADATAYHNNAQGGVAVGEGLIGQAAKLDGKQGMALPASESLKVGPGGALTMGAWIRTDANASGALFVRRDAGNALVVGLANGVPYVRLGAQQAAAQQAIGAQQWTHVAVAAGNGEIALLVNGKEAAKLAAALPALTGPATVGADPSGDLPALVADVDELRVSRVRRPTALLAAEAAMQGSESKLVAYGPDEKQAGGGFGEIGFILTNVPVDAWVVIGLLAIMSVLSWWVTYTKATYVGRVSRANDAFIEQFRKIGHRLEALAEAIPANAALERTMRDSSLYRLYQVAVNELRTRRQQEGTQTVTTETIEAIRASMDATRVRENQRLNRGLVLLTISISGGPYLGLLGTVVGIILVFAAVALAGEVNINAIAPGIAAALVATVVGLFVAIPALFSYNYLLTRNKNVSADMDVFVDEFVTRLAELHAMPETLLAEAGADAGAHMDRFVAELMRRFAEAGLVPAQRGGGSVGLSPAAPADGRGNV</sequence>
<evidence type="ECO:0000256" key="2">
    <source>
        <dbReference type="ARBA" id="ARBA00022475"/>
    </source>
</evidence>
<keyword evidence="3 8" id="KW-0812">Transmembrane</keyword>
<protein>
    <submittedName>
        <fullName evidence="12">MotA/TolQ/ExbB proton channel family protein</fullName>
    </submittedName>
</protein>
<dbReference type="Pfam" id="PF01618">
    <property type="entry name" value="MotA_ExbB"/>
    <property type="match status" value="1"/>
</dbReference>
<keyword evidence="9" id="KW-0732">Signal</keyword>
<gene>
    <name evidence="12" type="ORF">EHF44_16105</name>
</gene>
<evidence type="ECO:0000259" key="11">
    <source>
        <dbReference type="Pfam" id="PF10102"/>
    </source>
</evidence>